<name>E2S7X5_9ACTN</name>
<keyword evidence="2" id="KW-1185">Reference proteome</keyword>
<comment type="caution">
    <text evidence="1">The sequence shown here is derived from an EMBL/GenBank/DDBJ whole genome shotgun (WGS) entry which is preliminary data.</text>
</comment>
<dbReference type="HOGENOM" id="CLU_971937_0_0_11"/>
<evidence type="ECO:0000313" key="1">
    <source>
        <dbReference type="EMBL" id="EFQ84791.1"/>
    </source>
</evidence>
<sequence length="286" mass="30482">MTIELPDLVEVEYYAESLLEISSDLLRPAVRMTHSVPDAEEAVRSAFRTAIKLFAAGLLDRVDDPLAFAVTLVRRETMDVVVSKPAWGEHLVAAVGAATAQGVLPLELRDPALATWRALGELSPRHAAAVTLTRVYGYSTELAGEALECSADELSAWYTAGMDGLRTATAVTDSGAVAAVDSLDDLRMALRHHQSVGTLSQRIEDAVADQVKLVRERPEESLRLATEIGADAAAVAYYAMSMRRPASAIATTTGSDIVEIAQAITVCAAALRRTGRAVGPPLADRD</sequence>
<dbReference type="AlphaFoldDB" id="E2S7X5"/>
<protein>
    <submittedName>
        <fullName evidence="1">RNA polymerase sigma factor, sigma-70 family</fullName>
    </submittedName>
</protein>
<dbReference type="EMBL" id="ACLF03000001">
    <property type="protein sequence ID" value="EFQ84791.1"/>
    <property type="molecule type" value="Genomic_DNA"/>
</dbReference>
<organism evidence="1 2">
    <name type="scientific">Aeromicrobium marinum DSM 15272</name>
    <dbReference type="NCBI Taxonomy" id="585531"/>
    <lineage>
        <taxon>Bacteria</taxon>
        <taxon>Bacillati</taxon>
        <taxon>Actinomycetota</taxon>
        <taxon>Actinomycetes</taxon>
        <taxon>Propionibacteriales</taxon>
        <taxon>Nocardioidaceae</taxon>
        <taxon>Aeromicrobium</taxon>
    </lineage>
</organism>
<gene>
    <name evidence="1" type="ORF">HMPREF0063_10132</name>
</gene>
<dbReference type="RefSeq" id="WP_007076699.1">
    <property type="nucleotide sequence ID" value="NZ_CM001024.1"/>
</dbReference>
<proteinExistence type="predicted"/>
<reference evidence="1" key="1">
    <citation type="submission" date="2010-08" db="EMBL/GenBank/DDBJ databases">
        <authorList>
            <person name="Muzny D."/>
            <person name="Qin X."/>
            <person name="Buhay C."/>
            <person name="Dugan-Rocha S."/>
            <person name="Ding Y."/>
            <person name="Chen G."/>
            <person name="Hawes A."/>
            <person name="Holder M."/>
            <person name="Jhangiani S."/>
            <person name="Johnson A."/>
            <person name="Khan Z."/>
            <person name="Li Z."/>
            <person name="Liu W."/>
            <person name="Liu X."/>
            <person name="Perez L."/>
            <person name="Shen H."/>
            <person name="Wang Q."/>
            <person name="Watt J."/>
            <person name="Xi L."/>
            <person name="Xin Y."/>
            <person name="Zhou J."/>
            <person name="Deng J."/>
            <person name="Jiang H."/>
            <person name="Liu Y."/>
            <person name="Qu J."/>
            <person name="Song X.-Z."/>
            <person name="Zhang L."/>
            <person name="Villasana D."/>
            <person name="Johnson A."/>
            <person name="Liu J."/>
            <person name="Liyanage D."/>
            <person name="Lorensuhewa L."/>
            <person name="Robinson T."/>
            <person name="Song A."/>
            <person name="Song B.-B."/>
            <person name="Dinh H."/>
            <person name="Thornton R."/>
            <person name="Coyle M."/>
            <person name="Francisco L."/>
            <person name="Jackson L."/>
            <person name="Javaid M."/>
            <person name="Korchina V."/>
            <person name="Kovar C."/>
            <person name="Mata R."/>
            <person name="Mathew T."/>
            <person name="Ngo R."/>
            <person name="Nguyen L."/>
            <person name="Nguyen N."/>
            <person name="Okwuonu G."/>
            <person name="Ongeri F."/>
            <person name="Pham C."/>
            <person name="Simmons D."/>
            <person name="Wilczek-Boney K."/>
            <person name="Hale W."/>
            <person name="Jakkamsetti A."/>
            <person name="Pham P."/>
            <person name="Ruth R."/>
            <person name="San Lucas F."/>
            <person name="Warren J."/>
            <person name="Zhang J."/>
            <person name="Zhao Z."/>
            <person name="Zhou C."/>
            <person name="Zhu D."/>
            <person name="Lee S."/>
            <person name="Bess C."/>
            <person name="Blankenburg K."/>
            <person name="Forbes L."/>
            <person name="Fu Q."/>
            <person name="Gubbala S."/>
            <person name="Hirani K."/>
            <person name="Jayaseelan J.C."/>
            <person name="Lara F."/>
            <person name="Munidasa M."/>
            <person name="Palculict T."/>
            <person name="Patil S."/>
            <person name="Pu L.-L."/>
            <person name="Saada N."/>
            <person name="Tang L."/>
            <person name="Weissenberger G."/>
            <person name="Zhu Y."/>
            <person name="Hemphill L."/>
            <person name="Shang Y."/>
            <person name="Youmans B."/>
            <person name="Ayvaz T."/>
            <person name="Ross M."/>
            <person name="Santibanez J."/>
            <person name="Aqrawi P."/>
            <person name="Gross S."/>
            <person name="Joshi V."/>
            <person name="Fowler G."/>
            <person name="Nazareth L."/>
            <person name="Reid J."/>
            <person name="Worley K."/>
            <person name="Petrosino J."/>
            <person name="Highlander S."/>
            <person name="Gibbs R."/>
        </authorList>
    </citation>
    <scope>NUCLEOTIDE SEQUENCE [LARGE SCALE GENOMIC DNA]</scope>
    <source>
        <strain evidence="1">DSM 15272</strain>
    </source>
</reference>
<evidence type="ECO:0000313" key="2">
    <source>
        <dbReference type="Proteomes" id="UP000003111"/>
    </source>
</evidence>
<dbReference type="Proteomes" id="UP000003111">
    <property type="component" value="Unassembled WGS sequence"/>
</dbReference>
<accession>E2S7X5</accession>
<dbReference type="OrthoDB" id="8864477at2"/>